<evidence type="ECO:0000256" key="11">
    <source>
        <dbReference type="SAM" id="MobiDB-lite"/>
    </source>
</evidence>
<protein>
    <submittedName>
        <fullName evidence="13">Megakaryocyte-associated tyrosine-protein kinase</fullName>
    </submittedName>
</protein>
<dbReference type="SMART" id="SM00252">
    <property type="entry name" value="SH2"/>
    <property type="match status" value="1"/>
</dbReference>
<evidence type="ECO:0000313" key="14">
    <source>
        <dbReference type="Proteomes" id="UP000289886"/>
    </source>
</evidence>
<proteinExistence type="inferred from homology"/>
<dbReference type="InterPro" id="IPR000980">
    <property type="entry name" value="SH2"/>
</dbReference>
<dbReference type="PANTHER" id="PTHR19969">
    <property type="entry name" value="SH2-SH3 ADAPTOR PROTEIN-RELATED"/>
    <property type="match status" value="1"/>
</dbReference>
<dbReference type="GO" id="GO:0006836">
    <property type="term" value="P:neurotransmitter transport"/>
    <property type="evidence" value="ECO:0007669"/>
    <property type="project" value="UniProtKB-KW"/>
</dbReference>
<dbReference type="Pfam" id="PF05835">
    <property type="entry name" value="Synaphin"/>
    <property type="match status" value="1"/>
</dbReference>
<feature type="domain" description="SH2" evidence="12">
    <location>
        <begin position="59"/>
        <end position="131"/>
    </location>
</feature>
<keyword evidence="13" id="KW-0808">Transferase</keyword>
<keyword evidence="13" id="KW-0418">Kinase</keyword>
<dbReference type="GO" id="GO:0016477">
    <property type="term" value="P:cell migration"/>
    <property type="evidence" value="ECO:0007669"/>
    <property type="project" value="TreeGrafter"/>
</dbReference>
<name>A0A444V6F1_ACIRT</name>
<dbReference type="PROSITE" id="PS50001">
    <property type="entry name" value="SH2"/>
    <property type="match status" value="1"/>
</dbReference>
<evidence type="ECO:0000256" key="1">
    <source>
        <dbReference type="ARBA" id="ARBA00004496"/>
    </source>
</evidence>
<dbReference type="InterPro" id="IPR051184">
    <property type="entry name" value="Tyrosine-phos_adapter"/>
</dbReference>
<accession>A0A444V6F1</accession>
<keyword evidence="3" id="KW-0813">Transport</keyword>
<dbReference type="GO" id="GO:0030971">
    <property type="term" value="F:receptor tyrosine kinase binding"/>
    <property type="evidence" value="ECO:0007669"/>
    <property type="project" value="TreeGrafter"/>
</dbReference>
<dbReference type="GO" id="GO:0016301">
    <property type="term" value="F:kinase activity"/>
    <property type="evidence" value="ECO:0007669"/>
    <property type="project" value="UniProtKB-KW"/>
</dbReference>
<evidence type="ECO:0000256" key="10">
    <source>
        <dbReference type="PROSITE-ProRule" id="PRU00191"/>
    </source>
</evidence>
<keyword evidence="4" id="KW-0268">Exocytosis</keyword>
<feature type="compositionally biased region" description="Basic and acidic residues" evidence="11">
    <location>
        <begin position="24"/>
        <end position="48"/>
    </location>
</feature>
<dbReference type="GO" id="GO:0035591">
    <property type="term" value="F:signaling adaptor activity"/>
    <property type="evidence" value="ECO:0007669"/>
    <property type="project" value="TreeGrafter"/>
</dbReference>
<keyword evidence="14" id="KW-1185">Reference proteome</keyword>
<dbReference type="EMBL" id="SCEB01001940">
    <property type="protein sequence ID" value="RXM96006.1"/>
    <property type="molecule type" value="Genomic_DNA"/>
</dbReference>
<evidence type="ECO:0000256" key="5">
    <source>
        <dbReference type="ARBA" id="ARBA00022490"/>
    </source>
</evidence>
<dbReference type="GO" id="GO:0019905">
    <property type="term" value="F:syntaxin binding"/>
    <property type="evidence" value="ECO:0007669"/>
    <property type="project" value="InterPro"/>
</dbReference>
<sequence length="156" mass="18052">MSFLLKAMIGNPMKNMAGGAAEEEEKKKEEGDGKETPQSKGMTREEFEEYQRQLVEEKWFHGKISGPEAVLKLAPPEDGLFLVRESIRHPGDYVLCVSFQKEVIHYRVIYKDSKLTIDHVQYFYNLIDMIQGNLVNFLRSRGRSLINARQLLRFAL</sequence>
<comment type="similarity">
    <text evidence="2">Belongs to the complexin/synaphin family.</text>
</comment>
<keyword evidence="7 10" id="KW-0727">SH2 domain</keyword>
<evidence type="ECO:0000256" key="7">
    <source>
        <dbReference type="ARBA" id="ARBA00022999"/>
    </source>
</evidence>
<keyword evidence="5" id="KW-0963">Cytoplasm</keyword>
<dbReference type="Pfam" id="PF00017">
    <property type="entry name" value="SH2"/>
    <property type="match status" value="1"/>
</dbReference>
<dbReference type="FunFam" id="3.30.505.10:FF:000023">
    <property type="entry name" value="Tyrosine-protein kinase"/>
    <property type="match status" value="1"/>
</dbReference>
<evidence type="ECO:0000256" key="6">
    <source>
        <dbReference type="ARBA" id="ARBA00022775"/>
    </source>
</evidence>
<dbReference type="Proteomes" id="UP000289886">
    <property type="component" value="Unassembled WGS sequence"/>
</dbReference>
<evidence type="ECO:0000256" key="4">
    <source>
        <dbReference type="ARBA" id="ARBA00022483"/>
    </source>
</evidence>
<gene>
    <name evidence="13" type="ORF">EOD39_16213</name>
</gene>
<evidence type="ECO:0000256" key="2">
    <source>
        <dbReference type="ARBA" id="ARBA00005396"/>
    </source>
</evidence>
<dbReference type="AlphaFoldDB" id="A0A444V6F1"/>
<comment type="subcellular location">
    <subcellularLocation>
        <location evidence="1">Cytoplasm</location>
    </subcellularLocation>
    <subcellularLocation>
        <location evidence="9">Synapse</location>
    </subcellularLocation>
</comment>
<dbReference type="PRINTS" id="PR00401">
    <property type="entry name" value="SH2DOMAIN"/>
</dbReference>
<evidence type="ECO:0000313" key="13">
    <source>
        <dbReference type="EMBL" id="RXM96006.1"/>
    </source>
</evidence>
<feature type="region of interest" description="Disordered" evidence="11">
    <location>
        <begin position="14"/>
        <end position="48"/>
    </location>
</feature>
<comment type="caution">
    <text evidence="13">The sequence shown here is derived from an EMBL/GenBank/DDBJ whole genome shotgun (WGS) entry which is preliminary data.</text>
</comment>
<dbReference type="GO" id="GO:0005737">
    <property type="term" value="C:cytoplasm"/>
    <property type="evidence" value="ECO:0007669"/>
    <property type="project" value="UniProtKB-SubCell"/>
</dbReference>
<dbReference type="GO" id="GO:0007167">
    <property type="term" value="P:enzyme-linked receptor protein signaling pathway"/>
    <property type="evidence" value="ECO:0007669"/>
    <property type="project" value="TreeGrafter"/>
</dbReference>
<evidence type="ECO:0000259" key="12">
    <source>
        <dbReference type="PROSITE" id="PS50001"/>
    </source>
</evidence>
<evidence type="ECO:0000256" key="8">
    <source>
        <dbReference type="ARBA" id="ARBA00023018"/>
    </source>
</evidence>
<keyword evidence="6" id="KW-0532">Neurotransmitter transport</keyword>
<dbReference type="SUPFAM" id="SSF55550">
    <property type="entry name" value="SH2 domain"/>
    <property type="match status" value="1"/>
</dbReference>
<evidence type="ECO:0000256" key="9">
    <source>
        <dbReference type="ARBA" id="ARBA00034103"/>
    </source>
</evidence>
<dbReference type="InterPro" id="IPR036860">
    <property type="entry name" value="SH2_dom_sf"/>
</dbReference>
<dbReference type="PANTHER" id="PTHR19969:SF5">
    <property type="entry name" value="CRK-LIKE PROTEIN"/>
    <property type="match status" value="1"/>
</dbReference>
<dbReference type="Gene3D" id="3.30.505.10">
    <property type="entry name" value="SH2 domain"/>
    <property type="match status" value="1"/>
</dbReference>
<dbReference type="GO" id="GO:0045202">
    <property type="term" value="C:synapse"/>
    <property type="evidence" value="ECO:0007669"/>
    <property type="project" value="UniProtKB-SubCell"/>
</dbReference>
<keyword evidence="8" id="KW-0770">Synapse</keyword>
<dbReference type="GO" id="GO:0006887">
    <property type="term" value="P:exocytosis"/>
    <property type="evidence" value="ECO:0007669"/>
    <property type="project" value="UniProtKB-KW"/>
</dbReference>
<dbReference type="InterPro" id="IPR008849">
    <property type="entry name" value="Synaphin"/>
</dbReference>
<organism evidence="13 14">
    <name type="scientific">Acipenser ruthenus</name>
    <name type="common">Sterlet sturgeon</name>
    <dbReference type="NCBI Taxonomy" id="7906"/>
    <lineage>
        <taxon>Eukaryota</taxon>
        <taxon>Metazoa</taxon>
        <taxon>Chordata</taxon>
        <taxon>Craniata</taxon>
        <taxon>Vertebrata</taxon>
        <taxon>Euteleostomi</taxon>
        <taxon>Actinopterygii</taxon>
        <taxon>Chondrostei</taxon>
        <taxon>Acipenseriformes</taxon>
        <taxon>Acipenseridae</taxon>
        <taxon>Acipenser</taxon>
    </lineage>
</organism>
<evidence type="ECO:0000256" key="3">
    <source>
        <dbReference type="ARBA" id="ARBA00022448"/>
    </source>
</evidence>
<reference evidence="13 14" key="1">
    <citation type="submission" date="2019-01" db="EMBL/GenBank/DDBJ databases">
        <title>Draft Genome and Complete Hox-Cluster Characterization of the Sterlet Sturgeon (Acipenser ruthenus).</title>
        <authorList>
            <person name="Wei Q."/>
        </authorList>
    </citation>
    <scope>NUCLEOTIDE SEQUENCE [LARGE SCALE GENOMIC DNA]</scope>
    <source>
        <strain evidence="13">WHYD16114868_AA</strain>
        <tissue evidence="13">Blood</tissue>
    </source>
</reference>